<feature type="domain" description="HTH araC/xylS-type" evidence="4">
    <location>
        <begin position="236"/>
        <end position="334"/>
    </location>
</feature>
<dbReference type="EMBL" id="BSSU01000001">
    <property type="protein sequence ID" value="GLX80609.1"/>
    <property type="molecule type" value="Genomic_DNA"/>
</dbReference>
<name>A0ABQ6GY71_9GAMM</name>
<dbReference type="InterPro" id="IPR009057">
    <property type="entry name" value="Homeodomain-like_sf"/>
</dbReference>
<evidence type="ECO:0000313" key="5">
    <source>
        <dbReference type="EMBL" id="GLX80609.1"/>
    </source>
</evidence>
<keyword evidence="3" id="KW-0804">Transcription</keyword>
<dbReference type="RefSeq" id="WP_284205924.1">
    <property type="nucleotide sequence ID" value="NZ_BSSU01000001.1"/>
</dbReference>
<dbReference type="SUPFAM" id="SSF46689">
    <property type="entry name" value="Homeodomain-like"/>
    <property type="match status" value="1"/>
</dbReference>
<keyword evidence="1" id="KW-0805">Transcription regulation</keyword>
<dbReference type="PROSITE" id="PS01124">
    <property type="entry name" value="HTH_ARAC_FAMILY_2"/>
    <property type="match status" value="1"/>
</dbReference>
<dbReference type="SMART" id="SM00342">
    <property type="entry name" value="HTH_ARAC"/>
    <property type="match status" value="1"/>
</dbReference>
<dbReference type="PANTHER" id="PTHR47894:SF4">
    <property type="entry name" value="HTH-TYPE TRANSCRIPTIONAL REGULATOR GADX"/>
    <property type="match status" value="1"/>
</dbReference>
<evidence type="ECO:0000259" key="4">
    <source>
        <dbReference type="PROSITE" id="PS01124"/>
    </source>
</evidence>
<protein>
    <submittedName>
        <fullName evidence="5">HTH-type transcriptional regulator VirS</fullName>
    </submittedName>
</protein>
<organism evidence="5 6">
    <name type="scientific">Thalassotalea eurytherma</name>
    <dbReference type="NCBI Taxonomy" id="1144278"/>
    <lineage>
        <taxon>Bacteria</taxon>
        <taxon>Pseudomonadati</taxon>
        <taxon>Pseudomonadota</taxon>
        <taxon>Gammaproteobacteria</taxon>
        <taxon>Alteromonadales</taxon>
        <taxon>Colwelliaceae</taxon>
        <taxon>Thalassotalea</taxon>
    </lineage>
</organism>
<dbReference type="Gene3D" id="1.10.10.60">
    <property type="entry name" value="Homeodomain-like"/>
    <property type="match status" value="1"/>
</dbReference>
<reference evidence="5 6" key="1">
    <citation type="submission" date="2023-03" db="EMBL/GenBank/DDBJ databases">
        <title>Draft genome sequence of Thalassotalea eurytherma JCM 18482T.</title>
        <authorList>
            <person name="Sawabe T."/>
        </authorList>
    </citation>
    <scope>NUCLEOTIDE SEQUENCE [LARGE SCALE GENOMIC DNA]</scope>
    <source>
        <strain evidence="5 6">JCM 18482</strain>
    </source>
</reference>
<evidence type="ECO:0000256" key="3">
    <source>
        <dbReference type="ARBA" id="ARBA00023163"/>
    </source>
</evidence>
<dbReference type="Pfam" id="PF12833">
    <property type="entry name" value="HTH_18"/>
    <property type="match status" value="1"/>
</dbReference>
<proteinExistence type="predicted"/>
<dbReference type="PANTHER" id="PTHR47894">
    <property type="entry name" value="HTH-TYPE TRANSCRIPTIONAL REGULATOR GADX"/>
    <property type="match status" value="1"/>
</dbReference>
<dbReference type="InterPro" id="IPR018060">
    <property type="entry name" value="HTH_AraC"/>
</dbReference>
<evidence type="ECO:0000256" key="1">
    <source>
        <dbReference type="ARBA" id="ARBA00023015"/>
    </source>
</evidence>
<keyword evidence="6" id="KW-1185">Reference proteome</keyword>
<accession>A0ABQ6GY71</accession>
<gene>
    <name evidence="5" type="primary">virS</name>
    <name evidence="5" type="ORF">theurythT_00610</name>
</gene>
<dbReference type="Proteomes" id="UP001157133">
    <property type="component" value="Unassembled WGS sequence"/>
</dbReference>
<sequence>MISIRHIQLPITATAGLDYVLKSYGSSLIELLTELKLTYADFYIDDKTVDGLVFNDVIEQAAYQFSNANLGIELAKYQSFEILNTASPDITANCIGDIVEQMMSRLAIHSPALAVHIMGEDPIGICYEISTSAFPSSYRRRHLSERQVTELGLAICVYEFKALLGALWQPAYCLFRHSSPSTSGLSKSVFGGNVFYQQDVNGVFLSKDDWYRQFDSSSTRLAEAFTQREQPLPLVYQVQRTVKSLFSYSKPTLATTAEYLSLCRRTLQFQLQREGQTFQRVLDGVRLDLANYYLATTPLSIAAVSERLHFSESAVFTRFIKKHTGLTPKQYRRLLKDGID</sequence>
<keyword evidence="2" id="KW-0238">DNA-binding</keyword>
<evidence type="ECO:0000256" key="2">
    <source>
        <dbReference type="ARBA" id="ARBA00023125"/>
    </source>
</evidence>
<comment type="caution">
    <text evidence="5">The sequence shown here is derived from an EMBL/GenBank/DDBJ whole genome shotgun (WGS) entry which is preliminary data.</text>
</comment>
<evidence type="ECO:0000313" key="6">
    <source>
        <dbReference type="Proteomes" id="UP001157133"/>
    </source>
</evidence>